<sequence length="95" mass="10599">MTMSRTDAPAPSYTEIVDRLLPAEIQYEIDDEGLLTFTPAGESYWQPLFGKWGYVFDRSLPVEEFEDISTAILLNEMQGLRAVAVPAMARPCIAA</sequence>
<accession>A0A848FEY1</accession>
<evidence type="ECO:0000313" key="1">
    <source>
        <dbReference type="EMBL" id="NML18787.1"/>
    </source>
</evidence>
<protein>
    <submittedName>
        <fullName evidence="1">Uncharacterized protein</fullName>
    </submittedName>
</protein>
<dbReference type="Proteomes" id="UP000574067">
    <property type="component" value="Unassembled WGS sequence"/>
</dbReference>
<keyword evidence="2" id="KW-1185">Reference proteome</keyword>
<dbReference type="RefSeq" id="WP_169163680.1">
    <property type="nucleotide sequence ID" value="NZ_JABBFW010000040.1"/>
</dbReference>
<gene>
    <name evidence="1" type="ORF">HHL10_27840</name>
</gene>
<evidence type="ECO:0000313" key="2">
    <source>
        <dbReference type="Proteomes" id="UP000574067"/>
    </source>
</evidence>
<name>A0A848FEY1_9BURK</name>
<reference evidence="1 2" key="1">
    <citation type="submission" date="2020-04" db="EMBL/GenBank/DDBJ databases">
        <title>Azohydromonas sp. isolated from soil.</title>
        <authorList>
            <person name="Dahal R.H."/>
        </authorList>
    </citation>
    <scope>NUCLEOTIDE SEQUENCE [LARGE SCALE GENOMIC DNA]</scope>
    <source>
        <strain evidence="1 2">G-1-1-14</strain>
    </source>
</reference>
<comment type="caution">
    <text evidence="1">The sequence shown here is derived from an EMBL/GenBank/DDBJ whole genome shotgun (WGS) entry which is preliminary data.</text>
</comment>
<proteinExistence type="predicted"/>
<dbReference type="AlphaFoldDB" id="A0A848FEY1"/>
<organism evidence="1 2">
    <name type="scientific">Azohydromonas caseinilytica</name>
    <dbReference type="NCBI Taxonomy" id="2728836"/>
    <lineage>
        <taxon>Bacteria</taxon>
        <taxon>Pseudomonadati</taxon>
        <taxon>Pseudomonadota</taxon>
        <taxon>Betaproteobacteria</taxon>
        <taxon>Burkholderiales</taxon>
        <taxon>Sphaerotilaceae</taxon>
        <taxon>Azohydromonas</taxon>
    </lineage>
</organism>
<dbReference type="EMBL" id="JABBFW010000040">
    <property type="protein sequence ID" value="NML18787.1"/>
    <property type="molecule type" value="Genomic_DNA"/>
</dbReference>